<evidence type="ECO:0000313" key="7">
    <source>
        <dbReference type="EMBL" id="WPK23432.1"/>
    </source>
</evidence>
<dbReference type="PANTHER" id="PTHR12703">
    <property type="entry name" value="TRANSMEMBRANE PROTEIN 33"/>
    <property type="match status" value="1"/>
</dbReference>
<name>A0AAX4H4E5_9ASCO</name>
<comment type="similarity">
    <text evidence="2">Belongs to the PER33/POM33 family.</text>
</comment>
<dbReference type="KEGG" id="asau:88171740"/>
<dbReference type="GO" id="GO:0061024">
    <property type="term" value="P:membrane organization"/>
    <property type="evidence" value="ECO:0007669"/>
    <property type="project" value="TreeGrafter"/>
</dbReference>
<organism evidence="7 8">
    <name type="scientific">Australozyma saopauloensis</name>
    <dbReference type="NCBI Taxonomy" id="291208"/>
    <lineage>
        <taxon>Eukaryota</taxon>
        <taxon>Fungi</taxon>
        <taxon>Dikarya</taxon>
        <taxon>Ascomycota</taxon>
        <taxon>Saccharomycotina</taxon>
        <taxon>Pichiomycetes</taxon>
        <taxon>Metschnikowiaceae</taxon>
        <taxon>Australozyma</taxon>
    </lineage>
</organism>
<comment type="subcellular location">
    <subcellularLocation>
        <location evidence="1">Membrane</location>
        <topology evidence="1">Multi-pass membrane protein</topology>
    </subcellularLocation>
</comment>
<dbReference type="InterPro" id="IPR005344">
    <property type="entry name" value="TMEM33/Pom33"/>
</dbReference>
<keyword evidence="3 6" id="KW-0812">Transmembrane</keyword>
<dbReference type="AlphaFoldDB" id="A0AAX4H4E5"/>
<reference evidence="7 8" key="1">
    <citation type="submission" date="2023-10" db="EMBL/GenBank/DDBJ databases">
        <title>Draft Genome Sequence of Candida saopaulonensis from a very Premature Infant with Sepsis.</title>
        <authorList>
            <person name="Ning Y."/>
            <person name="Dai R."/>
            <person name="Xiao M."/>
            <person name="Xu Y."/>
            <person name="Yan Q."/>
            <person name="Zhang L."/>
        </authorList>
    </citation>
    <scope>NUCLEOTIDE SEQUENCE [LARGE SCALE GENOMIC DNA]</scope>
    <source>
        <strain evidence="7 8">19XY460</strain>
    </source>
</reference>
<dbReference type="EMBL" id="CP138894">
    <property type="protein sequence ID" value="WPK23432.1"/>
    <property type="molecule type" value="Genomic_DNA"/>
</dbReference>
<feature type="transmembrane region" description="Helical" evidence="6">
    <location>
        <begin position="63"/>
        <end position="81"/>
    </location>
</feature>
<evidence type="ECO:0000256" key="3">
    <source>
        <dbReference type="ARBA" id="ARBA00022692"/>
    </source>
</evidence>
<feature type="transmembrane region" description="Helical" evidence="6">
    <location>
        <begin position="179"/>
        <end position="202"/>
    </location>
</feature>
<dbReference type="RefSeq" id="XP_062875818.1">
    <property type="nucleotide sequence ID" value="XM_063019748.1"/>
</dbReference>
<dbReference type="GO" id="GO:0005783">
    <property type="term" value="C:endoplasmic reticulum"/>
    <property type="evidence" value="ECO:0007669"/>
    <property type="project" value="TreeGrafter"/>
</dbReference>
<sequence>MSTANSNQGTPSKPSAARTAAPDLVATVQTLQFAWFVGHALTLISSVFFYLTYVRVFPSAYGFWYKAALFGVIESFGVLIYQSVSKNGFAVMQLLRDSNVQYLALALALFVYSPYVALTLATFLLFSTFHVLSYVKHNLFPALAIPDTHPVSVKIGEFIAANNNRSIALASVLEVYTGVWLFVRLVTFRANSLVPFVAYAVFLKLRFEKSQFTRNAFKSMEVKIDDAVNASGQPVAKDAWVSIKGVFYRIGAFSLTGGEPAQKST</sequence>
<proteinExistence type="inferred from homology"/>
<dbReference type="GO" id="GO:0016020">
    <property type="term" value="C:membrane"/>
    <property type="evidence" value="ECO:0007669"/>
    <property type="project" value="UniProtKB-SubCell"/>
</dbReference>
<evidence type="ECO:0008006" key="9">
    <source>
        <dbReference type="Google" id="ProtNLM"/>
    </source>
</evidence>
<evidence type="ECO:0000313" key="8">
    <source>
        <dbReference type="Proteomes" id="UP001338582"/>
    </source>
</evidence>
<dbReference type="GeneID" id="88171740"/>
<evidence type="ECO:0000256" key="4">
    <source>
        <dbReference type="ARBA" id="ARBA00022989"/>
    </source>
</evidence>
<dbReference type="PANTHER" id="PTHR12703:SF4">
    <property type="entry name" value="TRANSMEMBRANE PROTEIN 33"/>
    <property type="match status" value="1"/>
</dbReference>
<dbReference type="Pfam" id="PF03661">
    <property type="entry name" value="TMEM33_Pom33"/>
    <property type="match status" value="1"/>
</dbReference>
<feature type="transmembrane region" description="Helical" evidence="6">
    <location>
        <begin position="102"/>
        <end position="126"/>
    </location>
</feature>
<evidence type="ECO:0000256" key="1">
    <source>
        <dbReference type="ARBA" id="ARBA00004141"/>
    </source>
</evidence>
<keyword evidence="5 6" id="KW-0472">Membrane</keyword>
<dbReference type="Proteomes" id="UP001338582">
    <property type="component" value="Chromosome 1"/>
</dbReference>
<dbReference type="InterPro" id="IPR051645">
    <property type="entry name" value="PER33/POM33_regulator"/>
</dbReference>
<evidence type="ECO:0000256" key="6">
    <source>
        <dbReference type="SAM" id="Phobius"/>
    </source>
</evidence>
<keyword evidence="8" id="KW-1185">Reference proteome</keyword>
<feature type="transmembrane region" description="Helical" evidence="6">
    <location>
        <begin position="33"/>
        <end position="51"/>
    </location>
</feature>
<accession>A0AAX4H4E5</accession>
<evidence type="ECO:0000256" key="5">
    <source>
        <dbReference type="ARBA" id="ARBA00023136"/>
    </source>
</evidence>
<evidence type="ECO:0000256" key="2">
    <source>
        <dbReference type="ARBA" id="ARBA00007322"/>
    </source>
</evidence>
<dbReference type="GO" id="GO:0071786">
    <property type="term" value="P:endoplasmic reticulum tubular network organization"/>
    <property type="evidence" value="ECO:0007669"/>
    <property type="project" value="TreeGrafter"/>
</dbReference>
<keyword evidence="4 6" id="KW-1133">Transmembrane helix</keyword>
<protein>
    <recommendedName>
        <fullName evidence="9">Nucleoporin POM33</fullName>
    </recommendedName>
</protein>
<gene>
    <name evidence="7" type="ORF">PUMCH_000672</name>
</gene>